<evidence type="ECO:0000259" key="2">
    <source>
        <dbReference type="Pfam" id="PF13609"/>
    </source>
</evidence>
<feature type="chain" id="PRO_5020185105" evidence="1">
    <location>
        <begin position="21"/>
        <end position="339"/>
    </location>
</feature>
<dbReference type="AlphaFoldDB" id="A0A4V2SMG3"/>
<proteinExistence type="predicted"/>
<dbReference type="GO" id="GO:0015288">
    <property type="term" value="F:porin activity"/>
    <property type="evidence" value="ECO:0007669"/>
    <property type="project" value="InterPro"/>
</dbReference>
<gene>
    <name evidence="3" type="ORF">EV656_10199</name>
</gene>
<dbReference type="RefSeq" id="WP_132598379.1">
    <property type="nucleotide sequence ID" value="NZ_NRRP01000001.1"/>
</dbReference>
<organism evidence="3 4">
    <name type="scientific">Rhodovulum adriaticum</name>
    <name type="common">Rhodopseudomonas adriatica</name>
    <dbReference type="NCBI Taxonomy" id="35804"/>
    <lineage>
        <taxon>Bacteria</taxon>
        <taxon>Pseudomonadati</taxon>
        <taxon>Pseudomonadota</taxon>
        <taxon>Alphaproteobacteria</taxon>
        <taxon>Rhodobacterales</taxon>
        <taxon>Paracoccaceae</taxon>
        <taxon>Rhodovulum</taxon>
    </lineage>
</organism>
<dbReference type="InterPro" id="IPR023614">
    <property type="entry name" value="Porin_dom_sf"/>
</dbReference>
<evidence type="ECO:0000313" key="3">
    <source>
        <dbReference type="EMBL" id="TCP27196.1"/>
    </source>
</evidence>
<reference evidence="3 4" key="1">
    <citation type="submission" date="2019-03" db="EMBL/GenBank/DDBJ databases">
        <title>Genomic Encyclopedia of Type Strains, Phase IV (KMG-IV): sequencing the most valuable type-strain genomes for metagenomic binning, comparative biology and taxonomic classification.</title>
        <authorList>
            <person name="Goeker M."/>
        </authorList>
    </citation>
    <scope>NUCLEOTIDE SEQUENCE [LARGE SCALE GENOMIC DNA]</scope>
    <source>
        <strain evidence="3 4">DSM 2781</strain>
    </source>
</reference>
<dbReference type="Pfam" id="PF13609">
    <property type="entry name" value="Porin_4"/>
    <property type="match status" value="1"/>
</dbReference>
<accession>A0A4V2SMG3</accession>
<dbReference type="OrthoDB" id="7326315at2"/>
<dbReference type="Proteomes" id="UP000295733">
    <property type="component" value="Unassembled WGS sequence"/>
</dbReference>
<keyword evidence="1" id="KW-0732">Signal</keyword>
<dbReference type="EMBL" id="SLXL01000001">
    <property type="protein sequence ID" value="TCP27196.1"/>
    <property type="molecule type" value="Genomic_DNA"/>
</dbReference>
<feature type="signal peptide" evidence="1">
    <location>
        <begin position="1"/>
        <end position="20"/>
    </location>
</feature>
<sequence>MKKVLFATTALVASTGFAAAQGIDIGASVEMGVVGGGNNTGVNNTQFHTSTTINFSAEGETDGGLTYGFNIRADADGRGINGATTWDNEYAYISGVFGTLTLGETDGAVDKRITEGVGNPGSIADDETTHIGYMGSFGDGAYDNQILRYDYDFAGFGISLSTELDDTDTVDDGYAVAVSYDTEFSGVGVGFGLGYQSLESDGTYIPGNLGNYFAVALPVGTDVEIVAVSVDLDFNNGFVAGLAYSQWDLPGADVDHIQVSAGYTFDAFSIGANYGQYDLPAGFGTVEGYGLAASYDLGGGAAVHFGYGDSSWSTVLDPASISGTDAGQETWSLGIAMSF</sequence>
<protein>
    <submittedName>
        <fullName evidence="3">Outer membrane protein OmpU</fullName>
    </submittedName>
</protein>
<dbReference type="GO" id="GO:0016020">
    <property type="term" value="C:membrane"/>
    <property type="evidence" value="ECO:0007669"/>
    <property type="project" value="InterPro"/>
</dbReference>
<comment type="caution">
    <text evidence="3">The sequence shown here is derived from an EMBL/GenBank/DDBJ whole genome shotgun (WGS) entry which is preliminary data.</text>
</comment>
<dbReference type="Gene3D" id="2.40.160.10">
    <property type="entry name" value="Porin"/>
    <property type="match status" value="1"/>
</dbReference>
<dbReference type="InterPro" id="IPR033900">
    <property type="entry name" value="Gram_neg_porin_domain"/>
</dbReference>
<dbReference type="SUPFAM" id="SSF56935">
    <property type="entry name" value="Porins"/>
    <property type="match status" value="1"/>
</dbReference>
<feature type="domain" description="Porin" evidence="2">
    <location>
        <begin position="7"/>
        <end position="309"/>
    </location>
</feature>
<evidence type="ECO:0000313" key="4">
    <source>
        <dbReference type="Proteomes" id="UP000295733"/>
    </source>
</evidence>
<keyword evidence="4" id="KW-1185">Reference proteome</keyword>
<name>A0A4V2SMG3_RHOAD</name>
<evidence type="ECO:0000256" key="1">
    <source>
        <dbReference type="SAM" id="SignalP"/>
    </source>
</evidence>